<evidence type="ECO:0000313" key="5">
    <source>
        <dbReference type="EMBL" id="TCW24386.1"/>
    </source>
</evidence>
<dbReference type="RefSeq" id="WP_131885637.1">
    <property type="nucleotide sequence ID" value="NZ_CP143053.1"/>
</dbReference>
<keyword evidence="5" id="KW-0645">Protease</keyword>
<evidence type="ECO:0000259" key="4">
    <source>
        <dbReference type="Pfam" id="PF01965"/>
    </source>
</evidence>
<comment type="caution">
    <text evidence="5">The sequence shown here is derived from an EMBL/GenBank/DDBJ whole genome shotgun (WGS) entry which is preliminary data.</text>
</comment>
<evidence type="ECO:0000256" key="2">
    <source>
        <dbReference type="ARBA" id="ARBA00023239"/>
    </source>
</evidence>
<dbReference type="InterPro" id="IPR050325">
    <property type="entry name" value="Prot/Nucl_acid_deglycase"/>
</dbReference>
<evidence type="ECO:0000256" key="1">
    <source>
        <dbReference type="ARBA" id="ARBA00023016"/>
    </source>
</evidence>
<keyword evidence="2" id="KW-0456">Lyase</keyword>
<protein>
    <submittedName>
        <fullName evidence="5">Putative intracellular protease/amidase</fullName>
    </submittedName>
</protein>
<proteinExistence type="inferred from homology"/>
<gene>
    <name evidence="5" type="ORF">EDD19_10783</name>
</gene>
<dbReference type="Gene3D" id="3.40.50.880">
    <property type="match status" value="1"/>
</dbReference>
<dbReference type="AlphaFoldDB" id="A0A4R3ZV31"/>
<dbReference type="EMBL" id="SMCX01000007">
    <property type="protein sequence ID" value="TCW24386.1"/>
    <property type="molecule type" value="Genomic_DNA"/>
</dbReference>
<dbReference type="InterPro" id="IPR029062">
    <property type="entry name" value="Class_I_gatase-like"/>
</dbReference>
<keyword evidence="1" id="KW-0346">Stress response</keyword>
<dbReference type="GO" id="GO:0006508">
    <property type="term" value="P:proteolysis"/>
    <property type="evidence" value="ECO:0007669"/>
    <property type="project" value="UniProtKB-KW"/>
</dbReference>
<dbReference type="GeneID" id="89532310"/>
<dbReference type="PANTHER" id="PTHR48094:SF11">
    <property type="entry name" value="GLUTATHIONE-INDEPENDENT GLYOXALASE HSP31-RELATED"/>
    <property type="match status" value="1"/>
</dbReference>
<dbReference type="InterPro" id="IPR002818">
    <property type="entry name" value="DJ-1/PfpI"/>
</dbReference>
<dbReference type="SUPFAM" id="SSF52317">
    <property type="entry name" value="Class I glutamine amidotransferase-like"/>
    <property type="match status" value="1"/>
</dbReference>
<dbReference type="Pfam" id="PF01965">
    <property type="entry name" value="DJ-1_PfpI"/>
    <property type="match status" value="1"/>
</dbReference>
<dbReference type="PANTHER" id="PTHR48094">
    <property type="entry name" value="PROTEIN/NUCLEIC ACID DEGLYCASE DJ-1-RELATED"/>
    <property type="match status" value="1"/>
</dbReference>
<dbReference type="GO" id="GO:0019172">
    <property type="term" value="F:glyoxalase III activity"/>
    <property type="evidence" value="ECO:0007669"/>
    <property type="project" value="TreeGrafter"/>
</dbReference>
<evidence type="ECO:0000256" key="3">
    <source>
        <dbReference type="ARBA" id="ARBA00038493"/>
    </source>
</evidence>
<comment type="similarity">
    <text evidence="3">Belongs to the peptidase C56 family. HSP31-like subfamily.</text>
</comment>
<name>A0A4R3ZV31_9ACTN</name>
<dbReference type="GO" id="GO:0008233">
    <property type="term" value="F:peptidase activity"/>
    <property type="evidence" value="ECO:0007669"/>
    <property type="project" value="UniProtKB-KW"/>
</dbReference>
<accession>A0A4R3ZV31</accession>
<feature type="domain" description="DJ-1/PfpI" evidence="4">
    <location>
        <begin position="28"/>
        <end position="229"/>
    </location>
</feature>
<dbReference type="CDD" id="cd03141">
    <property type="entry name" value="GATase1_Hsp31_like"/>
    <property type="match status" value="1"/>
</dbReference>
<organism evidence="5 6">
    <name type="scientific">Dietzia cinnamea</name>
    <dbReference type="NCBI Taxonomy" id="321318"/>
    <lineage>
        <taxon>Bacteria</taxon>
        <taxon>Bacillati</taxon>
        <taxon>Actinomycetota</taxon>
        <taxon>Actinomycetes</taxon>
        <taxon>Mycobacteriales</taxon>
        <taxon>Dietziaceae</taxon>
        <taxon>Dietzia</taxon>
    </lineage>
</organism>
<evidence type="ECO:0000313" key="6">
    <source>
        <dbReference type="Proteomes" id="UP000295805"/>
    </source>
</evidence>
<reference evidence="5 6" key="1">
    <citation type="submission" date="2019-03" db="EMBL/GenBank/DDBJ databases">
        <title>Root nodule microbial communities of legume samples collected from USA, Mexico and Botswana.</title>
        <authorList>
            <person name="Hirsch A."/>
        </authorList>
    </citation>
    <scope>NUCLEOTIDE SEQUENCE [LARGE SCALE GENOMIC DNA]</scope>
    <source>
        <strain evidence="5 6">55</strain>
    </source>
</reference>
<dbReference type="GO" id="GO:0005737">
    <property type="term" value="C:cytoplasm"/>
    <property type="evidence" value="ECO:0007669"/>
    <property type="project" value="TreeGrafter"/>
</dbReference>
<sequence>MVNVLMILSAADHWTLKDGSQHPTGFWAEEFVAPYEVFSDAGWSITVATPGGRTPSVDQASLDEGAGDPETLQHVRASLDRLAQVLEAPTDLASVDHNEFDVVFYPGGHGPLEDLAVDKTSGAILRERVSGGKHVALLCHAPAAVLAASDDPASSPFAGYTMTGFSNDEEEQVGLAANAPWLLEDKLVELGANYSKAAEPWSSHVVVDRNVYTGQNPQSSEELAKRIVSDLG</sequence>
<dbReference type="GO" id="GO:0019243">
    <property type="term" value="P:methylglyoxal catabolic process to D-lactate via S-lactoyl-glutathione"/>
    <property type="evidence" value="ECO:0007669"/>
    <property type="project" value="TreeGrafter"/>
</dbReference>
<dbReference type="Proteomes" id="UP000295805">
    <property type="component" value="Unassembled WGS sequence"/>
</dbReference>
<keyword evidence="5" id="KW-0378">Hydrolase</keyword>